<keyword evidence="3" id="KW-1185">Reference proteome</keyword>
<protein>
    <submittedName>
        <fullName evidence="2">Serine/threonine-protein kinase 32A</fullName>
    </submittedName>
</protein>
<evidence type="ECO:0000313" key="3">
    <source>
        <dbReference type="Proteomes" id="UP000031443"/>
    </source>
</evidence>
<dbReference type="GO" id="GO:0016301">
    <property type="term" value="F:kinase activity"/>
    <property type="evidence" value="ECO:0007669"/>
    <property type="project" value="UniProtKB-KW"/>
</dbReference>
<keyword evidence="2" id="KW-0808">Transferase</keyword>
<name>M7C8D0_CHEMY</name>
<accession>M7C8D0</accession>
<reference evidence="3" key="1">
    <citation type="journal article" date="2013" name="Nat. Genet.">
        <title>The draft genomes of soft-shell turtle and green sea turtle yield insights into the development and evolution of the turtle-specific body plan.</title>
        <authorList>
            <person name="Wang Z."/>
            <person name="Pascual-Anaya J."/>
            <person name="Zadissa A."/>
            <person name="Li W."/>
            <person name="Niimura Y."/>
            <person name="Huang Z."/>
            <person name="Li C."/>
            <person name="White S."/>
            <person name="Xiong Z."/>
            <person name="Fang D."/>
            <person name="Wang B."/>
            <person name="Ming Y."/>
            <person name="Chen Y."/>
            <person name="Zheng Y."/>
            <person name="Kuraku S."/>
            <person name="Pignatelli M."/>
            <person name="Herrero J."/>
            <person name="Beal K."/>
            <person name="Nozawa M."/>
            <person name="Li Q."/>
            <person name="Wang J."/>
            <person name="Zhang H."/>
            <person name="Yu L."/>
            <person name="Shigenobu S."/>
            <person name="Wang J."/>
            <person name="Liu J."/>
            <person name="Flicek P."/>
            <person name="Searle S."/>
            <person name="Wang J."/>
            <person name="Kuratani S."/>
            <person name="Yin Y."/>
            <person name="Aken B."/>
            <person name="Zhang G."/>
            <person name="Irie N."/>
        </authorList>
    </citation>
    <scope>NUCLEOTIDE SEQUENCE [LARGE SCALE GENOMIC DNA]</scope>
</reference>
<dbReference type="STRING" id="8469.M7C8D0"/>
<organism evidence="2 3">
    <name type="scientific">Chelonia mydas</name>
    <name type="common">Green sea-turtle</name>
    <name type="synonym">Chelonia agassizi</name>
    <dbReference type="NCBI Taxonomy" id="8469"/>
    <lineage>
        <taxon>Eukaryota</taxon>
        <taxon>Metazoa</taxon>
        <taxon>Chordata</taxon>
        <taxon>Craniata</taxon>
        <taxon>Vertebrata</taxon>
        <taxon>Euteleostomi</taxon>
        <taxon>Archelosauria</taxon>
        <taxon>Testudinata</taxon>
        <taxon>Testudines</taxon>
        <taxon>Cryptodira</taxon>
        <taxon>Durocryptodira</taxon>
        <taxon>Americhelydia</taxon>
        <taxon>Chelonioidea</taxon>
        <taxon>Cheloniidae</taxon>
        <taxon>Chelonia</taxon>
    </lineage>
</organism>
<feature type="region of interest" description="Disordered" evidence="1">
    <location>
        <begin position="17"/>
        <end position="40"/>
    </location>
</feature>
<dbReference type="Proteomes" id="UP000031443">
    <property type="component" value="Unassembled WGS sequence"/>
</dbReference>
<sequence>MWKFHCSWSLPETKRCRSSGREGLSSAPGSERRRKKGLGKSEIMASDASHMLEAALEQMDDIIADDHMYCDKVPPLPWWVLRLLADLLALEFHGSPQLGRFSEFTVQKGRLNCDPTFELEEMILESKPLHKKKKRLAKKEKDTNKSYSSQPYYLFPPFKGSGSPAHTFPCCRPRSFSTLKGTKAATEYANGIYDIVSPAPSVYLGTFQILRLLEDLKMALEMLEDPQEREALRNQVPEDTARCIREWLEENLHIHTSTLLMRRTTPLYHSLAADVVLDAYGIFTFKTYQ</sequence>
<dbReference type="AlphaFoldDB" id="M7C8D0"/>
<dbReference type="EMBL" id="KB523694">
    <property type="protein sequence ID" value="EMP36817.1"/>
    <property type="molecule type" value="Genomic_DNA"/>
</dbReference>
<dbReference type="eggNOG" id="KOG0598">
    <property type="taxonomic scope" value="Eukaryota"/>
</dbReference>
<evidence type="ECO:0000313" key="2">
    <source>
        <dbReference type="EMBL" id="EMP36817.1"/>
    </source>
</evidence>
<evidence type="ECO:0000256" key="1">
    <source>
        <dbReference type="SAM" id="MobiDB-lite"/>
    </source>
</evidence>
<gene>
    <name evidence="2" type="ORF">UY3_05983</name>
</gene>
<keyword evidence="2" id="KW-0418">Kinase</keyword>
<proteinExistence type="predicted"/>